<organism evidence="5 6">
    <name type="scientific">Pseudallescheria apiosperma</name>
    <name type="common">Scedosporium apiospermum</name>
    <dbReference type="NCBI Taxonomy" id="563466"/>
    <lineage>
        <taxon>Eukaryota</taxon>
        <taxon>Fungi</taxon>
        <taxon>Dikarya</taxon>
        <taxon>Ascomycota</taxon>
        <taxon>Pezizomycotina</taxon>
        <taxon>Sordariomycetes</taxon>
        <taxon>Hypocreomycetidae</taxon>
        <taxon>Microascales</taxon>
        <taxon>Microascaceae</taxon>
        <taxon>Scedosporium</taxon>
    </lineage>
</organism>
<comment type="caution">
    <text evidence="5">The sequence shown here is derived from an EMBL/GenBank/DDBJ whole genome shotgun (WGS) entry which is preliminary data.</text>
</comment>
<accession>A0A084FYL5</accession>
<protein>
    <recommendedName>
        <fullName evidence="7">Major facilitator superfamily (MFS) profile domain-containing protein</fullName>
    </recommendedName>
</protein>
<evidence type="ECO:0000256" key="3">
    <source>
        <dbReference type="ARBA" id="ARBA00022989"/>
    </source>
</evidence>
<evidence type="ECO:0000256" key="2">
    <source>
        <dbReference type="ARBA" id="ARBA00022692"/>
    </source>
</evidence>
<dbReference type="Proteomes" id="UP000028545">
    <property type="component" value="Unassembled WGS sequence"/>
</dbReference>
<comment type="subcellular location">
    <subcellularLocation>
        <location evidence="1">Membrane</location>
        <topology evidence="1">Multi-pass membrane protein</topology>
    </subcellularLocation>
</comment>
<keyword evidence="2" id="KW-0812">Transmembrane</keyword>
<dbReference type="SUPFAM" id="SSF103473">
    <property type="entry name" value="MFS general substrate transporter"/>
    <property type="match status" value="1"/>
</dbReference>
<evidence type="ECO:0000313" key="5">
    <source>
        <dbReference type="EMBL" id="KEZ40177.1"/>
    </source>
</evidence>
<evidence type="ECO:0000313" key="6">
    <source>
        <dbReference type="Proteomes" id="UP000028545"/>
    </source>
</evidence>
<dbReference type="AlphaFoldDB" id="A0A084FYL5"/>
<dbReference type="GeneID" id="27728300"/>
<dbReference type="HOGENOM" id="CLU_1050345_0_0_1"/>
<dbReference type="GO" id="GO:0016020">
    <property type="term" value="C:membrane"/>
    <property type="evidence" value="ECO:0007669"/>
    <property type="project" value="UniProtKB-SubCell"/>
</dbReference>
<evidence type="ECO:0000256" key="4">
    <source>
        <dbReference type="ARBA" id="ARBA00023136"/>
    </source>
</evidence>
<reference evidence="5 6" key="1">
    <citation type="journal article" date="2014" name="Genome Announc.">
        <title>Draft genome sequence of the pathogenic fungus Scedosporium apiospermum.</title>
        <authorList>
            <person name="Vandeputte P."/>
            <person name="Ghamrawi S."/>
            <person name="Rechenmann M."/>
            <person name="Iltis A."/>
            <person name="Giraud S."/>
            <person name="Fleury M."/>
            <person name="Thornton C."/>
            <person name="Delhaes L."/>
            <person name="Meyer W."/>
            <person name="Papon N."/>
            <person name="Bouchara J.P."/>
        </authorList>
    </citation>
    <scope>NUCLEOTIDE SEQUENCE [LARGE SCALE GENOMIC DNA]</scope>
    <source>
        <strain evidence="5 6">IHEM 14462</strain>
    </source>
</reference>
<gene>
    <name evidence="5" type="ORF">SAPIO_CDS9228</name>
</gene>
<dbReference type="InterPro" id="IPR036259">
    <property type="entry name" value="MFS_trans_sf"/>
</dbReference>
<dbReference type="RefSeq" id="XP_016639976.1">
    <property type="nucleotide sequence ID" value="XM_016790673.1"/>
</dbReference>
<dbReference type="KEGG" id="sapo:SAPIO_CDS9228"/>
<name>A0A084FYL5_PSEDA</name>
<dbReference type="EMBL" id="JOWA01000132">
    <property type="protein sequence ID" value="KEZ40177.1"/>
    <property type="molecule type" value="Genomic_DNA"/>
</dbReference>
<dbReference type="InterPro" id="IPR050360">
    <property type="entry name" value="MFS_Sugar_Transporters"/>
</dbReference>
<sequence>MSSIKICDVSTTEGLTAIENPHEVVTRLVNEDKTRWYRKENLRRLYLFLVPSAVGIEMTSGFDASVLNRLQAVEKWNEFLQTGAKNRSSGIPFAITGASSLLAEISYPKERAVVVDLFHETWYAVRIIAAGITLGTFNLPNHWSWRIPTLLQIFPSALQATFSVNGFSSFRFVPESPRWLIAKERYDEALKILATYHAEANTQRVFIAIGVGLFAQWSGNGLTSYYLAKILASIGITSRLAQSQINLGLMCWNLITGVAGSMVQH</sequence>
<evidence type="ECO:0000256" key="1">
    <source>
        <dbReference type="ARBA" id="ARBA00004141"/>
    </source>
</evidence>
<dbReference type="GO" id="GO:0005351">
    <property type="term" value="F:carbohydrate:proton symporter activity"/>
    <property type="evidence" value="ECO:0007669"/>
    <property type="project" value="TreeGrafter"/>
</dbReference>
<dbReference type="VEuPathDB" id="FungiDB:SAPIO_CDS9228"/>
<keyword evidence="3" id="KW-1133">Transmembrane helix</keyword>
<dbReference type="OrthoDB" id="6133115at2759"/>
<proteinExistence type="predicted"/>
<dbReference type="InterPro" id="IPR005828">
    <property type="entry name" value="MFS_sugar_transport-like"/>
</dbReference>
<dbReference type="PANTHER" id="PTHR48022">
    <property type="entry name" value="PLASTIDIC GLUCOSE TRANSPORTER 4"/>
    <property type="match status" value="1"/>
</dbReference>
<dbReference type="PANTHER" id="PTHR48022:SF29">
    <property type="entry name" value="SUGAR TRANSPORTER, PUTATIVE (AFU_ORTHOLOGUE AFUA_6G14500)-RELATED"/>
    <property type="match status" value="1"/>
</dbReference>
<evidence type="ECO:0008006" key="7">
    <source>
        <dbReference type="Google" id="ProtNLM"/>
    </source>
</evidence>
<dbReference type="Pfam" id="PF00083">
    <property type="entry name" value="Sugar_tr"/>
    <property type="match status" value="1"/>
</dbReference>
<keyword evidence="4" id="KW-0472">Membrane</keyword>
<keyword evidence="6" id="KW-1185">Reference proteome</keyword>
<dbReference type="Gene3D" id="1.20.1250.20">
    <property type="entry name" value="MFS general substrate transporter like domains"/>
    <property type="match status" value="2"/>
</dbReference>